<comment type="caution">
    <text evidence="2">The sequence shown here is derived from an EMBL/GenBank/DDBJ whole genome shotgun (WGS) entry which is preliminary data.</text>
</comment>
<dbReference type="SMART" id="SM00516">
    <property type="entry name" value="SEC14"/>
    <property type="match status" value="1"/>
</dbReference>
<dbReference type="GO" id="GO:1902936">
    <property type="term" value="F:phosphatidylinositol bisphosphate binding"/>
    <property type="evidence" value="ECO:0007669"/>
    <property type="project" value="TreeGrafter"/>
</dbReference>
<dbReference type="EMBL" id="JAVRBK010000003">
    <property type="protein sequence ID" value="KAK5646338.1"/>
    <property type="molecule type" value="Genomic_DNA"/>
</dbReference>
<dbReference type="Proteomes" id="UP001329430">
    <property type="component" value="Chromosome 3"/>
</dbReference>
<gene>
    <name evidence="2" type="ORF">RI129_004802</name>
</gene>
<dbReference type="PANTHER" id="PTHR10174:SF130">
    <property type="entry name" value="ALPHA-TOCOPHEROL TRANSFER PROTEIN-LIKE"/>
    <property type="match status" value="1"/>
</dbReference>
<evidence type="ECO:0000259" key="1">
    <source>
        <dbReference type="PROSITE" id="PS50191"/>
    </source>
</evidence>
<dbReference type="SUPFAM" id="SSF52087">
    <property type="entry name" value="CRAL/TRIO domain"/>
    <property type="match status" value="1"/>
</dbReference>
<dbReference type="Gene3D" id="3.40.525.10">
    <property type="entry name" value="CRAL-TRIO lipid binding domain"/>
    <property type="match status" value="1"/>
</dbReference>
<evidence type="ECO:0000313" key="3">
    <source>
        <dbReference type="Proteomes" id="UP001329430"/>
    </source>
</evidence>
<feature type="domain" description="CRAL-TRIO" evidence="1">
    <location>
        <begin position="106"/>
        <end position="268"/>
    </location>
</feature>
<dbReference type="Gene3D" id="1.10.8.20">
    <property type="entry name" value="N-terminal domain of phosphatidylinositol transfer protein sec14p"/>
    <property type="match status" value="1"/>
</dbReference>
<dbReference type="InterPro" id="IPR001251">
    <property type="entry name" value="CRAL-TRIO_dom"/>
</dbReference>
<evidence type="ECO:0000313" key="2">
    <source>
        <dbReference type="EMBL" id="KAK5646338.1"/>
    </source>
</evidence>
<dbReference type="Pfam" id="PF03765">
    <property type="entry name" value="CRAL_TRIO_N"/>
    <property type="match status" value="1"/>
</dbReference>
<dbReference type="PROSITE" id="PS50191">
    <property type="entry name" value="CRAL_TRIO"/>
    <property type="match status" value="1"/>
</dbReference>
<dbReference type="SMART" id="SM01100">
    <property type="entry name" value="CRAL_TRIO_N"/>
    <property type="match status" value="1"/>
</dbReference>
<dbReference type="Gene3D" id="1.20.5.1200">
    <property type="entry name" value="Alpha-tocopherol transfer"/>
    <property type="match status" value="1"/>
</dbReference>
<reference evidence="2 3" key="1">
    <citation type="journal article" date="2024" name="Insects">
        <title>An Improved Chromosome-Level Genome Assembly of the Firefly Pyrocoelia pectoralis.</title>
        <authorList>
            <person name="Fu X."/>
            <person name="Meyer-Rochow V.B."/>
            <person name="Ballantyne L."/>
            <person name="Zhu X."/>
        </authorList>
    </citation>
    <scope>NUCLEOTIDE SEQUENCE [LARGE SCALE GENOMIC DNA]</scope>
    <source>
        <strain evidence="2">XCY_ONT2</strain>
    </source>
</reference>
<dbReference type="AlphaFoldDB" id="A0AAN7VJK4"/>
<keyword evidence="3" id="KW-1185">Reference proteome</keyword>
<organism evidence="2 3">
    <name type="scientific">Pyrocoelia pectoralis</name>
    <dbReference type="NCBI Taxonomy" id="417401"/>
    <lineage>
        <taxon>Eukaryota</taxon>
        <taxon>Metazoa</taxon>
        <taxon>Ecdysozoa</taxon>
        <taxon>Arthropoda</taxon>
        <taxon>Hexapoda</taxon>
        <taxon>Insecta</taxon>
        <taxon>Pterygota</taxon>
        <taxon>Neoptera</taxon>
        <taxon>Endopterygota</taxon>
        <taxon>Coleoptera</taxon>
        <taxon>Polyphaga</taxon>
        <taxon>Elateriformia</taxon>
        <taxon>Elateroidea</taxon>
        <taxon>Lampyridae</taxon>
        <taxon>Lampyrinae</taxon>
        <taxon>Pyrocoelia</taxon>
    </lineage>
</organism>
<dbReference type="InterPro" id="IPR011074">
    <property type="entry name" value="CRAL/TRIO_N_dom"/>
</dbReference>
<dbReference type="InterPro" id="IPR036273">
    <property type="entry name" value="CRAL/TRIO_N_dom_sf"/>
</dbReference>
<dbReference type="GO" id="GO:0016020">
    <property type="term" value="C:membrane"/>
    <property type="evidence" value="ECO:0007669"/>
    <property type="project" value="TreeGrafter"/>
</dbReference>
<proteinExistence type="predicted"/>
<accession>A0AAN7VJK4</accession>
<sequence>MPMELDSPLQKAFSDSFKKSTLNPTFLHIAEDELHETPENYKQQLKLLHLLVANDKNLVLPDDDDFFIRFLRAKKFDSQKAFHMLQRYYIIKLKFPELFKCPLPSELSRILNYQAQNMLINRDQFGRRVYIIRVEKFDSSQVTLDDIFRTNILAMEEVVREPETQIAGIVVILDMAGLSLHHARFFTPHYAKRTVEVVQETFPLRFKGFHIVNEPFYFDAVMAVVKPFLKDKVRKRIHLHGGNLSSLHAFIRPDILPFEYGGTAGIFDNRPWHLQLLSDENYFKNLETYGYKVDNDDA</sequence>
<dbReference type="CDD" id="cd00170">
    <property type="entry name" value="SEC14"/>
    <property type="match status" value="1"/>
</dbReference>
<dbReference type="PANTHER" id="PTHR10174">
    <property type="entry name" value="ALPHA-TOCOPHEROL TRANSFER PROTEIN-RELATED"/>
    <property type="match status" value="1"/>
</dbReference>
<dbReference type="InterPro" id="IPR036865">
    <property type="entry name" value="CRAL-TRIO_dom_sf"/>
</dbReference>
<name>A0AAN7VJK4_9COLE</name>
<dbReference type="Pfam" id="PF00650">
    <property type="entry name" value="CRAL_TRIO"/>
    <property type="match status" value="1"/>
</dbReference>
<dbReference type="PRINTS" id="PR00180">
    <property type="entry name" value="CRETINALDHBP"/>
</dbReference>
<protein>
    <recommendedName>
        <fullName evidence="1">CRAL-TRIO domain-containing protein</fullName>
    </recommendedName>
</protein>
<dbReference type="SUPFAM" id="SSF46938">
    <property type="entry name" value="CRAL/TRIO N-terminal domain"/>
    <property type="match status" value="1"/>
</dbReference>